<evidence type="ECO:0000313" key="1">
    <source>
        <dbReference type="EMBL" id="MEA0974888.1"/>
    </source>
</evidence>
<protein>
    <submittedName>
        <fullName evidence="1">Uncharacterized protein</fullName>
    </submittedName>
</protein>
<gene>
    <name evidence="1" type="ORF">U6C28_01165</name>
</gene>
<proteinExistence type="predicted"/>
<accession>A0ABU5NFX0</accession>
<keyword evidence="2" id="KW-1185">Reference proteome</keyword>
<dbReference type="Proteomes" id="UP001289615">
    <property type="component" value="Unassembled WGS sequence"/>
</dbReference>
<organism evidence="1 2">
    <name type="scientific">Lysinibacillus irui</name>
    <dbReference type="NCBI Taxonomy" id="2998077"/>
    <lineage>
        <taxon>Bacteria</taxon>
        <taxon>Bacillati</taxon>
        <taxon>Bacillota</taxon>
        <taxon>Bacilli</taxon>
        <taxon>Bacillales</taxon>
        <taxon>Bacillaceae</taxon>
        <taxon>Lysinibacillus</taxon>
    </lineage>
</organism>
<name>A0ABU5NFX0_9BACI</name>
<comment type="caution">
    <text evidence="1">The sequence shown here is derived from an EMBL/GenBank/DDBJ whole genome shotgun (WGS) entry which is preliminary data.</text>
</comment>
<reference evidence="1 2" key="1">
    <citation type="submission" date="2023-12" db="EMBL/GenBank/DDBJ databases">
        <title>Genome comparison identifies genes involved in endophytic behavior of Lysinibacillus irui and provides insights into its role as a plant-growth promoting bacterium.</title>
        <authorList>
            <person name="Hilario S."/>
            <person name="Matos I."/>
            <person name="Goncalves M.F.M."/>
            <person name="Pardo C.A."/>
            <person name="Santos M.J."/>
        </authorList>
    </citation>
    <scope>NUCLEOTIDE SEQUENCE [LARGE SCALE GENOMIC DNA]</scope>
    <source>
        <strain evidence="1 2">B3</strain>
    </source>
</reference>
<dbReference type="EMBL" id="JAXUIA010000001">
    <property type="protein sequence ID" value="MEA0974888.1"/>
    <property type="molecule type" value="Genomic_DNA"/>
</dbReference>
<evidence type="ECO:0000313" key="2">
    <source>
        <dbReference type="Proteomes" id="UP001289615"/>
    </source>
</evidence>
<sequence length="89" mass="11143">MLPVNIEVNLDRQAIRQYIEKRLDEEVREAFFLIDLKKMSELLCMSERYIEMELLKDPRIKMLEIRRRKKRWWKYKPLMQAIEEIVSEW</sequence>
<dbReference type="RefSeq" id="WP_322611337.1">
    <property type="nucleotide sequence ID" value="NZ_JAXLNX010000007.1"/>
</dbReference>